<evidence type="ECO:0000313" key="3">
    <source>
        <dbReference type="Proteomes" id="UP000280960"/>
    </source>
</evidence>
<dbReference type="Gene3D" id="3.10.20.30">
    <property type="match status" value="1"/>
</dbReference>
<protein>
    <submittedName>
        <fullName evidence="2">DUF4445 domain-containing protein</fullName>
    </submittedName>
</protein>
<dbReference type="GO" id="GO:0051536">
    <property type="term" value="F:iron-sulfur cluster binding"/>
    <property type="evidence" value="ECO:0007669"/>
    <property type="project" value="InterPro"/>
</dbReference>
<dbReference type="InterPro" id="IPR041414">
    <property type="entry name" value="Raco-like_middle"/>
</dbReference>
<dbReference type="Pfam" id="PF17651">
    <property type="entry name" value="Raco_middle"/>
    <property type="match status" value="1"/>
</dbReference>
<feature type="domain" description="2Fe-2S ferredoxin-type" evidence="1">
    <location>
        <begin position="5"/>
        <end position="95"/>
    </location>
</feature>
<sequence>MNNKIEITLIPENRKINAKAGETLMNVLRRAGIPMEFPCGGCGTCGKCRVRVKKAGPPKPEELKLLSKGELEKGIRIACLYLLENDVEIEPLFENKKSVVLEKSNIGEFTIDPYIIKVPFDLPRKLEAGISLEEHMTEIVGYPIDQEYRLKILKFLSNRGYRGESSENKIKISNYTAIIRDGKIVGIEEENTSELLYGIAVDIGTTTVVVSLVNLKNGREEAVKSELNPQKSYGLDVLSRISFARETKEQLDLLQKSIIGCINNLIQEAAESSGINKKYIYEISVAANTTMMHLFLGLNPESIGYAPYSPVLKGDIEINADDLGLMISPFGKVYCLPSISGYVGADITAGVFATGMHKKSEKSLLMDIGTNGELVLFDGKELTACSSPAGPALEGVNIGCGMRAAEGAIEQVRITDEVNIKTIGNIEPFGLCGSGIIDLVSELIKAGIIDVSGKINPAAADLLPESVAVRIVEYDGKPAFMVTQPREEIPAIYLTSRDIRQVQLAKGALWAGITALLEQKGLKPGDLGKVYVAGAFGAHLRPESLIGIGMAAMEWKDKISFVGNTSKAGAAMCLLSKKIREEMKELTDKVKYVELSMLPDFDRVFTRSLKFPKGDMCHGRQTEDN</sequence>
<dbReference type="PANTHER" id="PTHR42895:SF2">
    <property type="entry name" value="IRON-SULFUR CLUSTER PROTEIN"/>
    <property type="match status" value="1"/>
</dbReference>
<accession>A0A3G2R6M1</accession>
<dbReference type="Pfam" id="PF00111">
    <property type="entry name" value="Fer2"/>
    <property type="match status" value="1"/>
</dbReference>
<dbReference type="PROSITE" id="PS51085">
    <property type="entry name" value="2FE2S_FER_2"/>
    <property type="match status" value="1"/>
</dbReference>
<dbReference type="CDD" id="cd00207">
    <property type="entry name" value="fer2"/>
    <property type="match status" value="1"/>
</dbReference>
<reference evidence="2 3" key="1">
    <citation type="submission" date="2018-10" db="EMBL/GenBank/DDBJ databases">
        <authorList>
            <person name="Zhang X."/>
        </authorList>
    </citation>
    <scope>NUCLEOTIDE SEQUENCE [LARGE SCALE GENOMIC DNA]</scope>
    <source>
        <strain evidence="2 3">SK-G1</strain>
    </source>
</reference>
<dbReference type="InterPro" id="IPR027980">
    <property type="entry name" value="RACo_C"/>
</dbReference>
<dbReference type="InterPro" id="IPR012675">
    <property type="entry name" value="Beta-grasp_dom_sf"/>
</dbReference>
<dbReference type="SUPFAM" id="SSF54292">
    <property type="entry name" value="2Fe-2S ferredoxin-like"/>
    <property type="match status" value="1"/>
</dbReference>
<organism evidence="2 3">
    <name type="scientific">Biomaibacter acetigenes</name>
    <dbReference type="NCBI Taxonomy" id="2316383"/>
    <lineage>
        <taxon>Bacteria</taxon>
        <taxon>Bacillati</taxon>
        <taxon>Bacillota</taxon>
        <taxon>Clostridia</taxon>
        <taxon>Thermosediminibacterales</taxon>
        <taxon>Tepidanaerobacteraceae</taxon>
        <taxon>Biomaibacter</taxon>
    </lineage>
</organism>
<dbReference type="InterPro" id="IPR042259">
    <property type="entry name" value="Raco-like_middle_sf"/>
</dbReference>
<dbReference type="Proteomes" id="UP000280960">
    <property type="component" value="Chromosome"/>
</dbReference>
<keyword evidence="3" id="KW-1185">Reference proteome</keyword>
<dbReference type="Gene3D" id="3.30.420.480">
    <property type="entry name" value="Domain of unknown function (DUF4445)"/>
    <property type="match status" value="1"/>
</dbReference>
<dbReference type="InterPro" id="IPR036010">
    <property type="entry name" value="2Fe-2S_ferredoxin-like_sf"/>
</dbReference>
<dbReference type="InterPro" id="IPR001041">
    <property type="entry name" value="2Fe-2S_ferredoxin-type"/>
</dbReference>
<dbReference type="InterPro" id="IPR052911">
    <property type="entry name" value="Corrinoid_activation_enz"/>
</dbReference>
<dbReference type="PANTHER" id="PTHR42895">
    <property type="entry name" value="IRON-SULFUR CLUSTER-BINDING PROTEIN-RELATED"/>
    <property type="match status" value="1"/>
</dbReference>
<gene>
    <name evidence="2" type="ORF">D2962_10720</name>
</gene>
<name>A0A3G2R6M1_9FIRM</name>
<dbReference type="EMBL" id="CP033169">
    <property type="protein sequence ID" value="AYO31015.1"/>
    <property type="molecule type" value="Genomic_DNA"/>
</dbReference>
<dbReference type="Pfam" id="PF14574">
    <property type="entry name" value="RACo_C_ter"/>
    <property type="match status" value="1"/>
</dbReference>
<dbReference type="KEGG" id="bacg:D2962_10720"/>
<dbReference type="RefSeq" id="WP_120765865.1">
    <property type="nucleotide sequence ID" value="NZ_CP033169.1"/>
</dbReference>
<dbReference type="AlphaFoldDB" id="A0A3G2R6M1"/>
<evidence type="ECO:0000313" key="2">
    <source>
        <dbReference type="EMBL" id="AYO31015.1"/>
    </source>
</evidence>
<proteinExistence type="predicted"/>
<evidence type="ECO:0000259" key="1">
    <source>
        <dbReference type="PROSITE" id="PS51085"/>
    </source>
</evidence>